<feature type="transmembrane region" description="Helical" evidence="5">
    <location>
        <begin position="109"/>
        <end position="133"/>
    </location>
</feature>
<protein>
    <recommendedName>
        <fullName evidence="5">Transport permease protein</fullName>
    </recommendedName>
</protein>
<feature type="domain" description="ABC transmembrane type-2" evidence="6">
    <location>
        <begin position="22"/>
        <end position="249"/>
    </location>
</feature>
<organism evidence="7 8">
    <name type="scientific">Halanaerobium saccharolyticum subsp. saccharolyticum DSM 6643</name>
    <dbReference type="NCBI Taxonomy" id="1293054"/>
    <lineage>
        <taxon>Bacteria</taxon>
        <taxon>Bacillati</taxon>
        <taxon>Bacillota</taxon>
        <taxon>Clostridia</taxon>
        <taxon>Halanaerobiales</taxon>
        <taxon>Halanaerobiaceae</taxon>
        <taxon>Halanaerobium</taxon>
    </lineage>
</organism>
<accession>M5DZ26</accession>
<feature type="transmembrane region" description="Helical" evidence="5">
    <location>
        <begin position="170"/>
        <end position="189"/>
    </location>
</feature>
<dbReference type="PROSITE" id="PS51012">
    <property type="entry name" value="ABC_TM2"/>
    <property type="match status" value="1"/>
</dbReference>
<keyword evidence="4 5" id="KW-0472">Membrane</keyword>
<dbReference type="InterPro" id="IPR013525">
    <property type="entry name" value="ABC2_TM"/>
</dbReference>
<keyword evidence="8" id="KW-1185">Reference proteome</keyword>
<feature type="transmembrane region" description="Helical" evidence="5">
    <location>
        <begin position="52"/>
        <end position="72"/>
    </location>
</feature>
<dbReference type="InterPro" id="IPR000412">
    <property type="entry name" value="ABC_2_transport"/>
</dbReference>
<evidence type="ECO:0000313" key="8">
    <source>
        <dbReference type="Proteomes" id="UP000012063"/>
    </source>
</evidence>
<dbReference type="InterPro" id="IPR052522">
    <property type="entry name" value="ABC-2_transport_permease"/>
</dbReference>
<evidence type="ECO:0000256" key="1">
    <source>
        <dbReference type="ARBA" id="ARBA00004141"/>
    </source>
</evidence>
<dbReference type="STRING" id="1293054.HSACCH_00952"/>
<dbReference type="Proteomes" id="UP000012063">
    <property type="component" value="Unassembled WGS sequence"/>
</dbReference>
<dbReference type="PIRSF" id="PIRSF006648">
    <property type="entry name" value="DrrB"/>
    <property type="match status" value="1"/>
</dbReference>
<dbReference type="PRINTS" id="PR00164">
    <property type="entry name" value="ABC2TRNSPORT"/>
</dbReference>
<dbReference type="GO" id="GO:0043190">
    <property type="term" value="C:ATP-binding cassette (ABC) transporter complex"/>
    <property type="evidence" value="ECO:0007669"/>
    <property type="project" value="InterPro"/>
</dbReference>
<evidence type="ECO:0000256" key="2">
    <source>
        <dbReference type="ARBA" id="ARBA00022692"/>
    </source>
</evidence>
<dbReference type="PANTHER" id="PTHR43332">
    <property type="entry name" value="INNER MEMBRANE TRANSPORT PERMEASE YADH-RELATED"/>
    <property type="match status" value="1"/>
</dbReference>
<feature type="transmembrane region" description="Helical" evidence="5">
    <location>
        <begin position="140"/>
        <end position="164"/>
    </location>
</feature>
<comment type="subcellular location">
    <subcellularLocation>
        <location evidence="5">Cell membrane</location>
        <topology evidence="5">Multi-pass membrane protein</topology>
    </subcellularLocation>
    <subcellularLocation>
        <location evidence="1">Membrane</location>
        <topology evidence="1">Multi-pass membrane protein</topology>
    </subcellularLocation>
</comment>
<evidence type="ECO:0000256" key="3">
    <source>
        <dbReference type="ARBA" id="ARBA00022989"/>
    </source>
</evidence>
<reference evidence="8" key="1">
    <citation type="journal article" date="2013" name="Genome Announc.">
        <title>Genome Sequence of Halanaerobium saccharolyticum subsp. saccharolyticum Strain DSM 6643T, a Halophilic Hydrogen-Producing Bacterium.</title>
        <authorList>
            <person name="Kivisto A."/>
            <person name="Larjo A."/>
            <person name="Ciranna A."/>
            <person name="Santala V."/>
            <person name="Roos C."/>
            <person name="Karp M."/>
        </authorList>
    </citation>
    <scope>NUCLEOTIDE SEQUENCE [LARGE SCALE GENOMIC DNA]</scope>
    <source>
        <strain evidence="8">DSM 6643</strain>
    </source>
</reference>
<dbReference type="AlphaFoldDB" id="M5DZ26"/>
<dbReference type="eggNOG" id="COG0842">
    <property type="taxonomic scope" value="Bacteria"/>
</dbReference>
<evidence type="ECO:0000256" key="5">
    <source>
        <dbReference type="RuleBase" id="RU361157"/>
    </source>
</evidence>
<keyword evidence="2 5" id="KW-0812">Transmembrane</keyword>
<dbReference type="GO" id="GO:0140359">
    <property type="term" value="F:ABC-type transporter activity"/>
    <property type="evidence" value="ECO:0007669"/>
    <property type="project" value="InterPro"/>
</dbReference>
<proteinExistence type="inferred from homology"/>
<gene>
    <name evidence="7" type="ORF">HSACCH_00952</name>
</gene>
<feature type="transmembrane region" description="Helical" evidence="5">
    <location>
        <begin position="23"/>
        <end position="46"/>
    </location>
</feature>
<name>M5DZ26_9FIRM</name>
<dbReference type="PANTHER" id="PTHR43332:SF2">
    <property type="entry name" value="INNER MEMBRANE TRANSPORT PERMEASE YADH"/>
    <property type="match status" value="1"/>
</dbReference>
<comment type="similarity">
    <text evidence="5">Belongs to the ABC-2 integral membrane protein family.</text>
</comment>
<feature type="transmembrane region" description="Helical" evidence="5">
    <location>
        <begin position="224"/>
        <end position="248"/>
    </location>
</feature>
<keyword evidence="3 5" id="KW-1133">Transmembrane helix</keyword>
<dbReference type="Pfam" id="PF01061">
    <property type="entry name" value="ABC2_membrane"/>
    <property type="match status" value="1"/>
</dbReference>
<dbReference type="NCBIfam" id="NF011648">
    <property type="entry name" value="PRK15066.1"/>
    <property type="match status" value="1"/>
</dbReference>
<keyword evidence="5" id="KW-1003">Cell membrane</keyword>
<dbReference type="InterPro" id="IPR047817">
    <property type="entry name" value="ABC2_TM_bact-type"/>
</dbReference>
<evidence type="ECO:0000259" key="6">
    <source>
        <dbReference type="PROSITE" id="PS51012"/>
    </source>
</evidence>
<keyword evidence="5" id="KW-0813">Transport</keyword>
<evidence type="ECO:0000256" key="4">
    <source>
        <dbReference type="ARBA" id="ARBA00023136"/>
    </source>
</evidence>
<comment type="caution">
    <text evidence="7">The sequence shown here is derived from an EMBL/GenBank/DDBJ whole genome shotgun (WGS) entry which is preliminary data.</text>
</comment>
<feature type="transmembrane region" description="Helical" evidence="5">
    <location>
        <begin position="84"/>
        <end position="103"/>
    </location>
</feature>
<dbReference type="RefSeq" id="WP_005488264.1">
    <property type="nucleotide sequence ID" value="NZ_CAUI01000010.1"/>
</dbReference>
<evidence type="ECO:0000313" key="7">
    <source>
        <dbReference type="EMBL" id="CCU78859.1"/>
    </source>
</evidence>
<sequence length="256" mass="28234">MTTINNITFFSLVKREVARFSKVAIQTIFAPLISTGLYLIIFSYSFQNREVAGYGIPYIDFIVPGLIMMSLIQNSFANTSSSLIGAKYNGIIIDFLLAPFSYIELTLGFMIGGMVRGMLVGSVTYLVATFFYGGAVAHPLLALFFAFLVSSIFSLFGIVAGLWAEKFDHVSIFSNFFITPLTFLSGVFYSVKGLPGIWSTVSLFNPVFYMVDAFRYAFVGQSDITPAFSALVISSLVIILLSLVTYLFKIGYKVKS</sequence>
<dbReference type="EMBL" id="CAUI01000010">
    <property type="protein sequence ID" value="CCU78859.1"/>
    <property type="molecule type" value="Genomic_DNA"/>
</dbReference>
<dbReference type="InParanoid" id="M5DZ26"/>